<comment type="caution">
    <text evidence="15">The sequence shown here is derived from an EMBL/GenBank/DDBJ whole genome shotgun (WGS) entry which is preliminary data.</text>
</comment>
<feature type="transmembrane region" description="Helical" evidence="13">
    <location>
        <begin position="130"/>
        <end position="148"/>
    </location>
</feature>
<accession>A0A5C4M6D3</accession>
<dbReference type="InterPro" id="IPR017938">
    <property type="entry name" value="Riboflavin_synthase-like_b-brl"/>
</dbReference>
<evidence type="ECO:0000313" key="15">
    <source>
        <dbReference type="EMBL" id="TNC27062.1"/>
    </source>
</evidence>
<dbReference type="Proteomes" id="UP000305546">
    <property type="component" value="Unassembled WGS sequence"/>
</dbReference>
<evidence type="ECO:0000313" key="16">
    <source>
        <dbReference type="Proteomes" id="UP000305546"/>
    </source>
</evidence>
<dbReference type="OrthoDB" id="9801223at2"/>
<dbReference type="PANTHER" id="PTHR47354">
    <property type="entry name" value="NADH OXIDOREDUCTASE HCR"/>
    <property type="match status" value="1"/>
</dbReference>
<evidence type="ECO:0000256" key="5">
    <source>
        <dbReference type="ARBA" id="ARBA00022714"/>
    </source>
</evidence>
<keyword evidence="9" id="KW-0560">Oxidoreductase</keyword>
<evidence type="ECO:0000256" key="1">
    <source>
        <dbReference type="ARBA" id="ARBA00001974"/>
    </source>
</evidence>
<evidence type="ECO:0000259" key="14">
    <source>
        <dbReference type="PROSITE" id="PS51384"/>
    </source>
</evidence>
<keyword evidence="16" id="KW-1185">Reference proteome</keyword>
<dbReference type="Pfam" id="PF01794">
    <property type="entry name" value="Ferric_reduct"/>
    <property type="match status" value="1"/>
</dbReference>
<protein>
    <submittedName>
        <fullName evidence="15">Oxidoreductase</fullName>
    </submittedName>
</protein>
<feature type="transmembrane region" description="Helical" evidence="13">
    <location>
        <begin position="198"/>
        <end position="217"/>
    </location>
</feature>
<proteinExistence type="predicted"/>
<keyword evidence="8 13" id="KW-1133">Transmembrane helix</keyword>
<feature type="transmembrane region" description="Helical" evidence="13">
    <location>
        <begin position="160"/>
        <end position="178"/>
    </location>
</feature>
<gene>
    <name evidence="15" type="ORF">FG385_11150</name>
</gene>
<dbReference type="EMBL" id="VDFW01000007">
    <property type="protein sequence ID" value="TNC27062.1"/>
    <property type="molecule type" value="Genomic_DNA"/>
</dbReference>
<organism evidence="15 16">
    <name type="scientific">Amycolatopsis alkalitolerans</name>
    <dbReference type="NCBI Taxonomy" id="2547244"/>
    <lineage>
        <taxon>Bacteria</taxon>
        <taxon>Bacillati</taxon>
        <taxon>Actinomycetota</taxon>
        <taxon>Actinomycetes</taxon>
        <taxon>Pseudonocardiales</taxon>
        <taxon>Pseudonocardiaceae</taxon>
        <taxon>Amycolatopsis</taxon>
    </lineage>
</organism>
<dbReference type="Gene3D" id="3.40.50.80">
    <property type="entry name" value="Nucleotide-binding domain of ferredoxin-NADP reductase (FNR) module"/>
    <property type="match status" value="1"/>
</dbReference>
<keyword evidence="7" id="KW-0274">FAD</keyword>
<keyword evidence="4 13" id="KW-0812">Transmembrane</keyword>
<evidence type="ECO:0000256" key="4">
    <source>
        <dbReference type="ARBA" id="ARBA00022692"/>
    </source>
</evidence>
<comment type="cofactor">
    <cofactor evidence="1">
        <name>FAD</name>
        <dbReference type="ChEBI" id="CHEBI:57692"/>
    </cofactor>
</comment>
<keyword evidence="12 13" id="KW-0472">Membrane</keyword>
<comment type="subcellular location">
    <subcellularLocation>
        <location evidence="2">Membrane</location>
        <topology evidence="2">Multi-pass membrane protein</topology>
    </subcellularLocation>
</comment>
<dbReference type="SUPFAM" id="SSF63380">
    <property type="entry name" value="Riboflavin synthase domain-like"/>
    <property type="match status" value="1"/>
</dbReference>
<evidence type="ECO:0000256" key="3">
    <source>
        <dbReference type="ARBA" id="ARBA00022630"/>
    </source>
</evidence>
<dbReference type="InterPro" id="IPR050415">
    <property type="entry name" value="MRET"/>
</dbReference>
<evidence type="ECO:0000256" key="6">
    <source>
        <dbReference type="ARBA" id="ARBA00022723"/>
    </source>
</evidence>
<dbReference type="CDD" id="cd06198">
    <property type="entry name" value="FNR_like_3"/>
    <property type="match status" value="1"/>
</dbReference>
<dbReference type="GO" id="GO:0046872">
    <property type="term" value="F:metal ion binding"/>
    <property type="evidence" value="ECO:0007669"/>
    <property type="project" value="UniProtKB-KW"/>
</dbReference>
<dbReference type="GO" id="GO:0051537">
    <property type="term" value="F:2 iron, 2 sulfur cluster binding"/>
    <property type="evidence" value="ECO:0007669"/>
    <property type="project" value="UniProtKB-KW"/>
</dbReference>
<evidence type="ECO:0000256" key="10">
    <source>
        <dbReference type="ARBA" id="ARBA00023004"/>
    </source>
</evidence>
<dbReference type="InterPro" id="IPR001433">
    <property type="entry name" value="OxRdtase_FAD/NAD-bd"/>
</dbReference>
<name>A0A5C4M6D3_9PSEU</name>
<evidence type="ECO:0000256" key="9">
    <source>
        <dbReference type="ARBA" id="ARBA00023002"/>
    </source>
</evidence>
<dbReference type="PRINTS" id="PR00409">
    <property type="entry name" value="PHDIOXRDTASE"/>
</dbReference>
<evidence type="ECO:0000256" key="8">
    <source>
        <dbReference type="ARBA" id="ARBA00022989"/>
    </source>
</evidence>
<feature type="transmembrane region" description="Helical" evidence="13">
    <location>
        <begin position="89"/>
        <end position="110"/>
    </location>
</feature>
<keyword evidence="6" id="KW-0479">Metal-binding</keyword>
<reference evidence="15 16" key="1">
    <citation type="submission" date="2019-06" db="EMBL/GenBank/DDBJ databases">
        <title>Amycolatopsis alkalitolerans sp. nov., isolated from Gastrodia elata Blume.</title>
        <authorList>
            <person name="Narsing Rao M.P."/>
            <person name="Li W.J."/>
        </authorList>
    </citation>
    <scope>NUCLEOTIDE SEQUENCE [LARGE SCALE GENOMIC DNA]</scope>
    <source>
        <strain evidence="15 16">SYSUP0005</strain>
    </source>
</reference>
<keyword evidence="3" id="KW-0285">Flavoprotein</keyword>
<dbReference type="SUPFAM" id="SSF52343">
    <property type="entry name" value="Ferredoxin reductase-like, C-terminal NADP-linked domain"/>
    <property type="match status" value="1"/>
</dbReference>
<feature type="transmembrane region" description="Helical" evidence="13">
    <location>
        <begin position="49"/>
        <end position="68"/>
    </location>
</feature>
<keyword evidence="10" id="KW-0408">Iron</keyword>
<keyword evidence="5" id="KW-0001">2Fe-2S</keyword>
<dbReference type="InterPro" id="IPR017927">
    <property type="entry name" value="FAD-bd_FR_type"/>
</dbReference>
<dbReference type="Pfam" id="PF00175">
    <property type="entry name" value="NAD_binding_1"/>
    <property type="match status" value="1"/>
</dbReference>
<dbReference type="GO" id="GO:0016020">
    <property type="term" value="C:membrane"/>
    <property type="evidence" value="ECO:0007669"/>
    <property type="project" value="UniProtKB-SubCell"/>
</dbReference>
<dbReference type="PROSITE" id="PS51384">
    <property type="entry name" value="FAD_FR"/>
    <property type="match status" value="1"/>
</dbReference>
<dbReference type="Gene3D" id="2.40.30.10">
    <property type="entry name" value="Translation factors"/>
    <property type="match status" value="1"/>
</dbReference>
<sequence length="447" mass="48985">MVNRADARRRVDRRRLARRALAAAAAVNLLAVNVLYFTTLPGADLLIEIGRFFAVNATFVLALQLVLVARIPWLDHRIGTDRLTSWHRLTGITLIGTLVSHGVFIVLGYADTNGTSPLAAAADLESTVDGVLLGTVAVVLLVLVGAVSARFARRRLSYEVWHRIHIGTYAAVVLGFLHERALGTTFARSAATGLYLDVLWFGSLGALLTGRLLLPLARNLRHRLRVSEVRLETPDVVSVRMTGRDLRRLRARAGQFFLWRFAAPGLRWQAHPYSLSAAPRGNELRITVKARGDGSARLRALRPGTRVYFEGPYGAFTGLNRRRETALLIAGGVGITPIRALLEELRGHIVVLYRVRSPGEAVLVRELDALTRRRGAVLYLLTGPSAVPTPRGPVLGPASIASLVPDVRGRDVFVCGPEGLTETVRRTMDILRVPAAQVHSERFEFAT</sequence>
<feature type="domain" description="FAD-binding FR-type" evidence="14">
    <location>
        <begin position="219"/>
        <end position="319"/>
    </location>
</feature>
<dbReference type="GO" id="GO:0016491">
    <property type="term" value="F:oxidoreductase activity"/>
    <property type="evidence" value="ECO:0007669"/>
    <property type="project" value="UniProtKB-KW"/>
</dbReference>
<evidence type="ECO:0000256" key="7">
    <source>
        <dbReference type="ARBA" id="ARBA00022827"/>
    </source>
</evidence>
<dbReference type="GO" id="GO:0050660">
    <property type="term" value="F:flavin adenine dinucleotide binding"/>
    <property type="evidence" value="ECO:0007669"/>
    <property type="project" value="TreeGrafter"/>
</dbReference>
<dbReference type="InterPro" id="IPR039261">
    <property type="entry name" value="FNR_nucleotide-bd"/>
</dbReference>
<dbReference type="Pfam" id="PF08022">
    <property type="entry name" value="FAD_binding_8"/>
    <property type="match status" value="1"/>
</dbReference>
<dbReference type="InterPro" id="IPR013112">
    <property type="entry name" value="FAD-bd_8"/>
</dbReference>
<dbReference type="AlphaFoldDB" id="A0A5C4M6D3"/>
<evidence type="ECO:0000256" key="2">
    <source>
        <dbReference type="ARBA" id="ARBA00004141"/>
    </source>
</evidence>
<evidence type="ECO:0000256" key="13">
    <source>
        <dbReference type="SAM" id="Phobius"/>
    </source>
</evidence>
<keyword evidence="11" id="KW-0411">Iron-sulfur</keyword>
<feature type="transmembrane region" description="Helical" evidence="13">
    <location>
        <begin position="20"/>
        <end position="37"/>
    </location>
</feature>
<dbReference type="PANTHER" id="PTHR47354:SF8">
    <property type="entry name" value="1,2-PHENYLACETYL-COA EPOXIDASE, SUBUNIT E"/>
    <property type="match status" value="1"/>
</dbReference>
<evidence type="ECO:0000256" key="12">
    <source>
        <dbReference type="ARBA" id="ARBA00023136"/>
    </source>
</evidence>
<dbReference type="InterPro" id="IPR013130">
    <property type="entry name" value="Fe3_Rdtase_TM_dom"/>
</dbReference>
<evidence type="ECO:0000256" key="11">
    <source>
        <dbReference type="ARBA" id="ARBA00023014"/>
    </source>
</evidence>